<comment type="caution">
    <text evidence="3">The sequence shown here is derived from an EMBL/GenBank/DDBJ whole genome shotgun (WGS) entry which is preliminary data.</text>
</comment>
<organism evidence="3 4">
    <name type="scientific">Rubroshorea leprosula</name>
    <dbReference type="NCBI Taxonomy" id="152421"/>
    <lineage>
        <taxon>Eukaryota</taxon>
        <taxon>Viridiplantae</taxon>
        <taxon>Streptophyta</taxon>
        <taxon>Embryophyta</taxon>
        <taxon>Tracheophyta</taxon>
        <taxon>Spermatophyta</taxon>
        <taxon>Magnoliopsida</taxon>
        <taxon>eudicotyledons</taxon>
        <taxon>Gunneridae</taxon>
        <taxon>Pentapetalae</taxon>
        <taxon>rosids</taxon>
        <taxon>malvids</taxon>
        <taxon>Malvales</taxon>
        <taxon>Dipterocarpaceae</taxon>
        <taxon>Rubroshorea</taxon>
    </lineage>
</organism>
<keyword evidence="4" id="KW-1185">Reference proteome</keyword>
<reference evidence="3 4" key="1">
    <citation type="journal article" date="2021" name="Commun. Biol.">
        <title>The genome of Shorea leprosula (Dipterocarpaceae) highlights the ecological relevance of drought in aseasonal tropical rainforests.</title>
        <authorList>
            <person name="Ng K.K.S."/>
            <person name="Kobayashi M.J."/>
            <person name="Fawcett J.A."/>
            <person name="Hatakeyama M."/>
            <person name="Paape T."/>
            <person name="Ng C.H."/>
            <person name="Ang C.C."/>
            <person name="Tnah L.H."/>
            <person name="Lee C.T."/>
            <person name="Nishiyama T."/>
            <person name="Sese J."/>
            <person name="O'Brien M.J."/>
            <person name="Copetti D."/>
            <person name="Mohd Noor M.I."/>
            <person name="Ong R.C."/>
            <person name="Putra M."/>
            <person name="Sireger I.Z."/>
            <person name="Indrioko S."/>
            <person name="Kosugi Y."/>
            <person name="Izuno A."/>
            <person name="Isagi Y."/>
            <person name="Lee S.L."/>
            <person name="Shimizu K.K."/>
        </authorList>
    </citation>
    <scope>NUCLEOTIDE SEQUENCE [LARGE SCALE GENOMIC DNA]</scope>
    <source>
        <strain evidence="3">214</strain>
    </source>
</reference>
<dbReference type="AlphaFoldDB" id="A0AAV5K1T6"/>
<proteinExistence type="predicted"/>
<protein>
    <recommendedName>
        <fullName evidence="5">F-box protein</fullName>
    </recommendedName>
</protein>
<evidence type="ECO:0000313" key="4">
    <source>
        <dbReference type="Proteomes" id="UP001054252"/>
    </source>
</evidence>
<dbReference type="InterPro" id="IPR036047">
    <property type="entry name" value="F-box-like_dom_sf"/>
</dbReference>
<dbReference type="NCBIfam" id="TIGR01640">
    <property type="entry name" value="F_box_assoc_1"/>
    <property type="match status" value="1"/>
</dbReference>
<dbReference type="PANTHER" id="PTHR31672:SF10">
    <property type="entry name" value="F-BOX DOMAIN-CONTAINING PROTEIN"/>
    <property type="match status" value="1"/>
</dbReference>
<gene>
    <name evidence="3" type="ORF">SLEP1_g29073</name>
</gene>
<dbReference type="InterPro" id="IPR050796">
    <property type="entry name" value="SCF_F-box_component"/>
</dbReference>
<dbReference type="PANTHER" id="PTHR31672">
    <property type="entry name" value="BNACNNG10540D PROTEIN"/>
    <property type="match status" value="1"/>
</dbReference>
<name>A0AAV5K1T6_9ROSI</name>
<dbReference type="EMBL" id="BPVZ01000051">
    <property type="protein sequence ID" value="GKV18733.1"/>
    <property type="molecule type" value="Genomic_DNA"/>
</dbReference>
<evidence type="ECO:0000259" key="1">
    <source>
        <dbReference type="Pfam" id="PF00646"/>
    </source>
</evidence>
<feature type="domain" description="F-box" evidence="1">
    <location>
        <begin position="25"/>
        <end position="52"/>
    </location>
</feature>
<sequence>MDGEEEKEEKIVVVADDRPWNGMDLLPLDILIAILSRLPVTSLIQFKRTSHAGRDLIAHPLLIQAFHNWVSDSNPCLNFFGDYSQLYFLGCDYPKIYSRTALRFERTFYSSLSDMVGCCNGLLCVSCHLNSGESAIRSLEIYNPFVGDPVAIRPEPANRFSNLREVFGFGFHPITRESKVVRIVYYAKILKLEGRAKCRLTEKAFQVFTLGTGEWRDKENIPKRLGLRPPEALVEGSLHWVVVADEGFYYAIVSFQLADEVFEEIPHPPCQSLVSSRYSLSVLNGCLSAAGLGETAQFDIWVMKQYKVEDSWKKEYSFVPNVPLGLTMKRDSSASGFMNRVPRVVCDLKNGKILLQYGESTLVSYDPIGNRFKTLEINGQPSFFQAFPFLPSLFSAKATMDLQVSS</sequence>
<dbReference type="InterPro" id="IPR013187">
    <property type="entry name" value="F-box-assoc_dom_typ3"/>
</dbReference>
<evidence type="ECO:0000259" key="2">
    <source>
        <dbReference type="Pfam" id="PF08268"/>
    </source>
</evidence>
<evidence type="ECO:0000313" key="3">
    <source>
        <dbReference type="EMBL" id="GKV18733.1"/>
    </source>
</evidence>
<evidence type="ECO:0008006" key="5">
    <source>
        <dbReference type="Google" id="ProtNLM"/>
    </source>
</evidence>
<dbReference type="Pfam" id="PF00646">
    <property type="entry name" value="F-box"/>
    <property type="match status" value="1"/>
</dbReference>
<dbReference type="Proteomes" id="UP001054252">
    <property type="component" value="Unassembled WGS sequence"/>
</dbReference>
<dbReference type="InterPro" id="IPR001810">
    <property type="entry name" value="F-box_dom"/>
</dbReference>
<dbReference type="InterPro" id="IPR017451">
    <property type="entry name" value="F-box-assoc_interact_dom"/>
</dbReference>
<dbReference type="Pfam" id="PF08268">
    <property type="entry name" value="FBA_3"/>
    <property type="match status" value="1"/>
</dbReference>
<dbReference type="SUPFAM" id="SSF81383">
    <property type="entry name" value="F-box domain"/>
    <property type="match status" value="1"/>
</dbReference>
<feature type="domain" description="F-box associated beta-propeller type 3" evidence="2">
    <location>
        <begin position="102"/>
        <end position="379"/>
    </location>
</feature>
<accession>A0AAV5K1T6</accession>